<proteinExistence type="predicted"/>
<evidence type="ECO:0000256" key="1">
    <source>
        <dbReference type="SAM" id="Coils"/>
    </source>
</evidence>
<dbReference type="AlphaFoldDB" id="A0A9Y2AKU7"/>
<dbReference type="RefSeq" id="WP_147668625.1">
    <property type="nucleotide sequence ID" value="NZ_CP120678.1"/>
</dbReference>
<keyword evidence="2" id="KW-0472">Membrane</keyword>
<keyword evidence="4" id="KW-1185">Reference proteome</keyword>
<name>A0A9Y2AKU7_9FIRM</name>
<feature type="coiled-coil region" evidence="1">
    <location>
        <begin position="39"/>
        <end position="66"/>
    </location>
</feature>
<gene>
    <name evidence="3" type="ORF">P3F81_06060</name>
</gene>
<organism evidence="3 4">
    <name type="scientific">Selenobaculum gibii</name>
    <dbReference type="NCBI Taxonomy" id="3054208"/>
    <lineage>
        <taxon>Bacteria</taxon>
        <taxon>Bacillati</taxon>
        <taxon>Bacillota</taxon>
        <taxon>Negativicutes</taxon>
        <taxon>Selenomonadales</taxon>
        <taxon>Selenomonadaceae</taxon>
        <taxon>Selenobaculum</taxon>
    </lineage>
</organism>
<keyword evidence="2" id="KW-1133">Transmembrane helix</keyword>
<dbReference type="EMBL" id="CP120678">
    <property type="protein sequence ID" value="WIW71856.1"/>
    <property type="molecule type" value="Genomic_DNA"/>
</dbReference>
<reference evidence="3" key="1">
    <citation type="submission" date="2023-03" db="EMBL/GenBank/DDBJ databases">
        <title>Selenobaculum gbiensis gen. nov. sp. nov., a new bacterium isolated from the gut microbiota of IBD patient.</title>
        <authorList>
            <person name="Yeo S."/>
            <person name="Park H."/>
            <person name="Huh C.S."/>
        </authorList>
    </citation>
    <scope>NUCLEOTIDE SEQUENCE</scope>
    <source>
        <strain evidence="3">ICN-92133</strain>
    </source>
</reference>
<evidence type="ECO:0000313" key="4">
    <source>
        <dbReference type="Proteomes" id="UP001243623"/>
    </source>
</evidence>
<evidence type="ECO:0000256" key="2">
    <source>
        <dbReference type="SAM" id="Phobius"/>
    </source>
</evidence>
<evidence type="ECO:0000313" key="3">
    <source>
        <dbReference type="EMBL" id="WIW71856.1"/>
    </source>
</evidence>
<dbReference type="KEGG" id="sgbi:P3F81_06060"/>
<keyword evidence="2" id="KW-0812">Transmembrane</keyword>
<dbReference type="Proteomes" id="UP001243623">
    <property type="component" value="Chromosome"/>
</dbReference>
<keyword evidence="1" id="KW-0175">Coiled coil</keyword>
<feature type="transmembrane region" description="Helical" evidence="2">
    <location>
        <begin position="6"/>
        <end position="27"/>
    </location>
</feature>
<sequence>MDCDRLNGFIIWTLALLVIADGLVLYAEIRRQRCDKIAEKESNTEIQEMKDAIEELKNEIKNLKSIQE</sequence>
<accession>A0A9Y2AKU7</accession>
<protein>
    <submittedName>
        <fullName evidence="3">Uncharacterized protein</fullName>
    </submittedName>
</protein>